<evidence type="ECO:0000259" key="1">
    <source>
        <dbReference type="SMART" id="SM00507"/>
    </source>
</evidence>
<dbReference type="PANTHER" id="PTHR33877">
    <property type="entry name" value="SLL1193 PROTEIN"/>
    <property type="match status" value="1"/>
</dbReference>
<dbReference type="AlphaFoldDB" id="A0A1E3X610"/>
<dbReference type="GO" id="GO:0003676">
    <property type="term" value="F:nucleic acid binding"/>
    <property type="evidence" value="ECO:0007669"/>
    <property type="project" value="InterPro"/>
</dbReference>
<keyword evidence="2" id="KW-0378">Hydrolase</keyword>
<dbReference type="GO" id="GO:0004519">
    <property type="term" value="F:endonuclease activity"/>
    <property type="evidence" value="ECO:0007669"/>
    <property type="project" value="UniProtKB-KW"/>
</dbReference>
<gene>
    <name evidence="2" type="ORF">SCARUB_03816</name>
</gene>
<organism evidence="2 3">
    <name type="scientific">Candidatus Scalindua rubra</name>
    <dbReference type="NCBI Taxonomy" id="1872076"/>
    <lineage>
        <taxon>Bacteria</taxon>
        <taxon>Pseudomonadati</taxon>
        <taxon>Planctomycetota</taxon>
        <taxon>Candidatus Brocadiia</taxon>
        <taxon>Candidatus Brocadiales</taxon>
        <taxon>Candidatus Scalinduaceae</taxon>
        <taxon>Candidatus Scalindua</taxon>
    </lineage>
</organism>
<protein>
    <submittedName>
        <fullName evidence="2">HNH endonuclease</fullName>
    </submittedName>
</protein>
<accession>A0A1E3X610</accession>
<feature type="domain" description="HNH nuclease" evidence="1">
    <location>
        <begin position="9"/>
        <end position="59"/>
    </location>
</feature>
<sequence>MELPENWQDIRQYVLIRDSYRCIKCNSTDNLHVHHIHQKYFGGSHKLSNLITLCDKCHSDQHIELQVGLSK</sequence>
<keyword evidence="2" id="KW-0540">Nuclease</keyword>
<keyword evidence="2" id="KW-0255">Endonuclease</keyword>
<name>A0A1E3X610_9BACT</name>
<dbReference type="InterPro" id="IPR002711">
    <property type="entry name" value="HNH"/>
</dbReference>
<dbReference type="CDD" id="cd00085">
    <property type="entry name" value="HNHc"/>
    <property type="match status" value="1"/>
</dbReference>
<comment type="caution">
    <text evidence="2">The sequence shown here is derived from an EMBL/GenBank/DDBJ whole genome shotgun (WGS) entry which is preliminary data.</text>
</comment>
<evidence type="ECO:0000313" key="2">
    <source>
        <dbReference type="EMBL" id="ODS31068.1"/>
    </source>
</evidence>
<evidence type="ECO:0000313" key="3">
    <source>
        <dbReference type="Proteomes" id="UP000094056"/>
    </source>
</evidence>
<dbReference type="Gene3D" id="1.10.30.50">
    <property type="match status" value="1"/>
</dbReference>
<dbReference type="InterPro" id="IPR003615">
    <property type="entry name" value="HNH_nuc"/>
</dbReference>
<dbReference type="Pfam" id="PF01844">
    <property type="entry name" value="HNH"/>
    <property type="match status" value="1"/>
</dbReference>
<dbReference type="SMART" id="SM00507">
    <property type="entry name" value="HNHc"/>
    <property type="match status" value="1"/>
</dbReference>
<dbReference type="Proteomes" id="UP000094056">
    <property type="component" value="Unassembled WGS sequence"/>
</dbReference>
<reference evidence="2 3" key="1">
    <citation type="submission" date="2016-07" db="EMBL/GenBank/DDBJ databases">
        <title>Draft genome of Scalindua rubra, obtained from a brine-seawater interface in the Red Sea, sheds light on salt adaptation in anammox bacteria.</title>
        <authorList>
            <person name="Speth D.R."/>
            <person name="Lagkouvardos I."/>
            <person name="Wang Y."/>
            <person name="Qian P.-Y."/>
            <person name="Dutilh B.E."/>
            <person name="Jetten M.S."/>
        </authorList>
    </citation>
    <scope>NUCLEOTIDE SEQUENCE [LARGE SCALE GENOMIC DNA]</scope>
    <source>
        <strain evidence="2">BSI-1</strain>
    </source>
</reference>
<dbReference type="EMBL" id="MAYW01000147">
    <property type="protein sequence ID" value="ODS31068.1"/>
    <property type="molecule type" value="Genomic_DNA"/>
</dbReference>
<proteinExistence type="predicted"/>
<dbReference type="PANTHER" id="PTHR33877:SF2">
    <property type="entry name" value="OS07G0170200 PROTEIN"/>
    <property type="match status" value="1"/>
</dbReference>
<dbReference type="InterPro" id="IPR052892">
    <property type="entry name" value="NA-targeting_endonuclease"/>
</dbReference>
<dbReference type="GO" id="GO:0008270">
    <property type="term" value="F:zinc ion binding"/>
    <property type="evidence" value="ECO:0007669"/>
    <property type="project" value="InterPro"/>
</dbReference>